<dbReference type="InterPro" id="IPR018895">
    <property type="entry name" value="DUF2474"/>
</dbReference>
<gene>
    <name evidence="3" type="ORF">GCM10009425_04950</name>
</gene>
<reference evidence="4" key="1">
    <citation type="journal article" date="2019" name="Int. J. Syst. Evol. Microbiol.">
        <title>The Global Catalogue of Microorganisms (GCM) 10K type strain sequencing project: providing services to taxonomists for standard genome sequencing and annotation.</title>
        <authorList>
            <consortium name="The Broad Institute Genomics Platform"/>
            <consortium name="The Broad Institute Genome Sequencing Center for Infectious Disease"/>
            <person name="Wu L."/>
            <person name="Ma J."/>
        </authorList>
    </citation>
    <scope>NUCLEOTIDE SEQUENCE [LARGE SCALE GENOMIC DNA]</scope>
    <source>
        <strain evidence="4">JCM 13501</strain>
    </source>
</reference>
<dbReference type="EMBL" id="BMNW01000001">
    <property type="protein sequence ID" value="GGL96962.1"/>
    <property type="molecule type" value="Genomic_DNA"/>
</dbReference>
<organism evidence="3 4">
    <name type="scientific">Pseudomonas asuensis</name>
    <dbReference type="NCBI Taxonomy" id="1825787"/>
    <lineage>
        <taxon>Bacteria</taxon>
        <taxon>Pseudomonadati</taxon>
        <taxon>Pseudomonadota</taxon>
        <taxon>Gammaproteobacteria</taxon>
        <taxon>Pseudomonadales</taxon>
        <taxon>Pseudomonadaceae</taxon>
        <taxon>Pseudomonas</taxon>
    </lineage>
</organism>
<evidence type="ECO:0000256" key="1">
    <source>
        <dbReference type="SAM" id="MobiDB-lite"/>
    </source>
</evidence>
<comment type="caution">
    <text evidence="3">The sequence shown here is derived from an EMBL/GenBank/DDBJ whole genome shotgun (WGS) entry which is preliminary data.</text>
</comment>
<evidence type="ECO:0000313" key="4">
    <source>
        <dbReference type="Proteomes" id="UP000616499"/>
    </source>
</evidence>
<evidence type="ECO:0008006" key="5">
    <source>
        <dbReference type="Google" id="ProtNLM"/>
    </source>
</evidence>
<evidence type="ECO:0000256" key="2">
    <source>
        <dbReference type="SAM" id="Phobius"/>
    </source>
</evidence>
<keyword evidence="2" id="KW-1133">Transmembrane helix</keyword>
<evidence type="ECO:0000313" key="3">
    <source>
        <dbReference type="EMBL" id="GGL96962.1"/>
    </source>
</evidence>
<dbReference type="Proteomes" id="UP000616499">
    <property type="component" value="Unassembled WGS sequence"/>
</dbReference>
<feature type="transmembrane region" description="Helical" evidence="2">
    <location>
        <begin position="25"/>
        <end position="46"/>
    </location>
</feature>
<dbReference type="Pfam" id="PF10617">
    <property type="entry name" value="DUF2474"/>
    <property type="match status" value="1"/>
</dbReference>
<protein>
    <recommendedName>
        <fullName evidence="5">DUF2474 domain-containing protein</fullName>
    </recommendedName>
</protein>
<accession>A0ABQ2GHW6</accession>
<feature type="region of interest" description="Disordered" evidence="1">
    <location>
        <begin position="1"/>
        <end position="20"/>
    </location>
</feature>
<sequence length="57" mass="6166">MVGKERDRKAGPPNPADSQPLIKRLGWMVLIWTCSIVALGIVSYGLRLVMTAAGLKS</sequence>
<keyword evidence="4" id="KW-1185">Reference proteome</keyword>
<keyword evidence="2" id="KW-0812">Transmembrane</keyword>
<feature type="compositionally biased region" description="Basic and acidic residues" evidence="1">
    <location>
        <begin position="1"/>
        <end position="10"/>
    </location>
</feature>
<proteinExistence type="predicted"/>
<keyword evidence="2" id="KW-0472">Membrane</keyword>
<name>A0ABQ2GHW6_9PSED</name>
<dbReference type="RefSeq" id="WP_188864770.1">
    <property type="nucleotide sequence ID" value="NZ_BMNW01000001.1"/>
</dbReference>